<dbReference type="InterPro" id="IPR012047">
    <property type="entry name" value="AcnX"/>
</dbReference>
<sequence>MRSEVVPLPGIRSRTPKSTNHPAGRFLITGEADGEVVYSNTPISFMMGVHIKTGIVIDKHHPLLGASLKNKIVVLPRGRGSCGASGVIMELLRVNAAPAALIFRSLEEILTLGVLVADAMLSKSIPIVLIEDQWVWEKLATAVSVKIVRDGLKINDEFFPINRPYEKGVVTTPDDDRILRGEGCSRAAQVAMELIVEFASIQSAKTLIDVSQVHIDACCYAGEVSLLVPQRLLELGAKVMVPSTCNSLDVDIQRWRALGSDPELSEMSSAIGKAYQAMGAITSFTCAPYLLETKPNEGDQVGWGESNAVVFANSVLGARTQKYPDYLDVMIALTGRAPAMGCHLDEGRQPQIAIQVHDLSYSDESVFPLLGYYIGSIVGGNIPIIYGMETSNARMAADLKAFGAGFATTSSAPMFHINGITPEASTVFVPDDLKESRIEMDDLRMTWKQLNTATDDTVGIIALGNPHFALEEFPQLIKLIEGRDKQPHIEIVITLGRFVYQQAKDSGYLETLERFGAKFINDTCWCMLQEPVVPRRWCNIMTNSAKYAHYGPGITGKKFHFGSMASCAEAACTGKRYSDDAFPKWLFG</sequence>
<comment type="caution">
    <text evidence="6">The sequence shown here is derived from an EMBL/GenBank/DDBJ whole genome shotgun (WGS) entry which is preliminary data.</text>
</comment>
<evidence type="ECO:0000256" key="3">
    <source>
        <dbReference type="SAM" id="MobiDB-lite"/>
    </source>
</evidence>
<evidence type="ECO:0000256" key="2">
    <source>
        <dbReference type="ARBA" id="ARBA00023239"/>
    </source>
</evidence>
<feature type="region of interest" description="Disordered" evidence="3">
    <location>
        <begin position="1"/>
        <end position="23"/>
    </location>
</feature>
<dbReference type="InterPro" id="IPR007506">
    <property type="entry name" value="PMDh-L-like_dom"/>
</dbReference>
<reference evidence="6" key="1">
    <citation type="submission" date="2022-09" db="EMBL/GenBank/DDBJ databases">
        <title>Fusarium specimens isolated from Avocado Roots.</title>
        <authorList>
            <person name="Stajich J."/>
            <person name="Roper C."/>
            <person name="Heimlech-Rivalta G."/>
        </authorList>
    </citation>
    <scope>NUCLEOTIDE SEQUENCE</scope>
    <source>
        <strain evidence="6">CF00136</strain>
    </source>
</reference>
<evidence type="ECO:0000259" key="5">
    <source>
        <dbReference type="Pfam" id="PF04412"/>
    </source>
</evidence>
<organism evidence="6 7">
    <name type="scientific">Fusarium torreyae</name>
    <dbReference type="NCBI Taxonomy" id="1237075"/>
    <lineage>
        <taxon>Eukaryota</taxon>
        <taxon>Fungi</taxon>
        <taxon>Dikarya</taxon>
        <taxon>Ascomycota</taxon>
        <taxon>Pezizomycotina</taxon>
        <taxon>Sordariomycetes</taxon>
        <taxon>Hypocreomycetidae</taxon>
        <taxon>Hypocreales</taxon>
        <taxon>Nectriaceae</taxon>
        <taxon>Fusarium</taxon>
    </lineage>
</organism>
<dbReference type="Pfam" id="PF04412">
    <property type="entry name" value="AcnX"/>
    <property type="match status" value="1"/>
</dbReference>
<gene>
    <name evidence="6" type="ORF">NW762_013762</name>
</gene>
<dbReference type="OrthoDB" id="2594507at2759"/>
<dbReference type="EMBL" id="JAOQAZ010000044">
    <property type="protein sequence ID" value="KAJ4246018.1"/>
    <property type="molecule type" value="Genomic_DNA"/>
</dbReference>
<dbReference type="PANTHER" id="PTHR36577:SF3">
    <property type="entry name" value="DUF521 DOMAIN PROTEIN (AFU_ORTHOLOGUE AFUA_6G00490)"/>
    <property type="match status" value="1"/>
</dbReference>
<dbReference type="PANTHER" id="PTHR36577">
    <property type="entry name" value="DUF521 DOMAIN PROTEIN (AFU_ORTHOLOGUE AFUA_6G00490)"/>
    <property type="match status" value="1"/>
</dbReference>
<protein>
    <recommendedName>
        <fullName evidence="8">DUF521 domain protein</fullName>
    </recommendedName>
</protein>
<dbReference type="Proteomes" id="UP001152049">
    <property type="component" value="Unassembled WGS sequence"/>
</dbReference>
<dbReference type="AlphaFoldDB" id="A0A9W8RP46"/>
<feature type="domain" description="Phosphomevalonate dehydratase large subunit-like" evidence="5">
    <location>
        <begin position="172"/>
        <end position="568"/>
    </location>
</feature>
<dbReference type="GO" id="GO:0016829">
    <property type="term" value="F:lyase activity"/>
    <property type="evidence" value="ECO:0007669"/>
    <property type="project" value="UniProtKB-KW"/>
</dbReference>
<dbReference type="InterPro" id="IPR002840">
    <property type="entry name" value="PMDh-S-like_dom"/>
</dbReference>
<evidence type="ECO:0000313" key="6">
    <source>
        <dbReference type="EMBL" id="KAJ4246018.1"/>
    </source>
</evidence>
<keyword evidence="1" id="KW-0408">Iron</keyword>
<dbReference type="CDD" id="cd01355">
    <property type="entry name" value="AcnX"/>
    <property type="match status" value="1"/>
</dbReference>
<evidence type="ECO:0008006" key="8">
    <source>
        <dbReference type="Google" id="ProtNLM"/>
    </source>
</evidence>
<dbReference type="Pfam" id="PF01989">
    <property type="entry name" value="AcnX_swivel_put"/>
    <property type="match status" value="1"/>
</dbReference>
<keyword evidence="2" id="KW-0456">Lyase</keyword>
<name>A0A9W8RP46_9HYPO</name>
<evidence type="ECO:0000259" key="4">
    <source>
        <dbReference type="Pfam" id="PF01989"/>
    </source>
</evidence>
<proteinExistence type="predicted"/>
<dbReference type="CDD" id="cd01356">
    <property type="entry name" value="AcnX_swivel"/>
    <property type="match status" value="1"/>
</dbReference>
<evidence type="ECO:0000313" key="7">
    <source>
        <dbReference type="Proteomes" id="UP001152049"/>
    </source>
</evidence>
<dbReference type="PIRSF" id="PIRSF036630">
    <property type="entry name" value="UCP036630"/>
    <property type="match status" value="1"/>
</dbReference>
<evidence type="ECO:0000256" key="1">
    <source>
        <dbReference type="ARBA" id="ARBA00023004"/>
    </source>
</evidence>
<keyword evidence="7" id="KW-1185">Reference proteome</keyword>
<dbReference type="Gene3D" id="3.50.30.10">
    <property type="entry name" value="Phosphohistidine domain"/>
    <property type="match status" value="1"/>
</dbReference>
<feature type="domain" description="Phosphomevalonate dehydratase small subunit-like" evidence="4">
    <location>
        <begin position="43"/>
        <end position="128"/>
    </location>
</feature>
<accession>A0A9W8RP46</accession>
<dbReference type="SUPFAM" id="SSF52016">
    <property type="entry name" value="LeuD/IlvD-like"/>
    <property type="match status" value="1"/>
</dbReference>